<dbReference type="CDD" id="cd00484">
    <property type="entry name" value="PEPCK_ATP"/>
    <property type="match status" value="1"/>
</dbReference>
<dbReference type="STRING" id="39841.SAMN05660836_00767"/>
<keyword evidence="5 10" id="KW-0547">Nucleotide-binding</keyword>
<comment type="function">
    <text evidence="10">Involved in the gluconeogenesis. Catalyzes the conversion of oxaloacetate (OAA) to phosphoenolpyruvate (PEP) through direct phosphoryl transfer between the nucleoside triphosphate and OAA.</text>
</comment>
<dbReference type="InterPro" id="IPR013035">
    <property type="entry name" value="PEP_carboxykinase_C"/>
</dbReference>
<dbReference type="UniPathway" id="UPA00138"/>
<dbReference type="GO" id="GO:0046872">
    <property type="term" value="F:metal ion binding"/>
    <property type="evidence" value="ECO:0007669"/>
    <property type="project" value="UniProtKB-KW"/>
</dbReference>
<dbReference type="AlphaFoldDB" id="A0A1I4S5E7"/>
<organism evidence="11 12">
    <name type="scientific">Thermodesulforhabdus norvegica</name>
    <dbReference type="NCBI Taxonomy" id="39841"/>
    <lineage>
        <taxon>Bacteria</taxon>
        <taxon>Pseudomonadati</taxon>
        <taxon>Thermodesulfobacteriota</taxon>
        <taxon>Syntrophobacteria</taxon>
        <taxon>Syntrophobacterales</taxon>
        <taxon>Thermodesulforhabdaceae</taxon>
        <taxon>Thermodesulforhabdus</taxon>
    </lineage>
</organism>
<proteinExistence type="inferred from homology"/>
<keyword evidence="10" id="KW-0963">Cytoplasm</keyword>
<dbReference type="GO" id="GO:0004612">
    <property type="term" value="F:phosphoenolpyruvate carboxykinase (ATP) activity"/>
    <property type="evidence" value="ECO:0007669"/>
    <property type="project" value="UniProtKB-UniRule"/>
</dbReference>
<dbReference type="GO" id="GO:0016301">
    <property type="term" value="F:kinase activity"/>
    <property type="evidence" value="ECO:0007669"/>
    <property type="project" value="UniProtKB-KW"/>
</dbReference>
<comment type="catalytic activity">
    <reaction evidence="9 10">
        <text>oxaloacetate + ATP = phosphoenolpyruvate + ADP + CO2</text>
        <dbReference type="Rhea" id="RHEA:18617"/>
        <dbReference type="ChEBI" id="CHEBI:16452"/>
        <dbReference type="ChEBI" id="CHEBI:16526"/>
        <dbReference type="ChEBI" id="CHEBI:30616"/>
        <dbReference type="ChEBI" id="CHEBI:58702"/>
        <dbReference type="ChEBI" id="CHEBI:456216"/>
        <dbReference type="EC" id="4.1.1.49"/>
    </reaction>
</comment>
<dbReference type="Gene3D" id="2.170.8.10">
    <property type="entry name" value="Phosphoenolpyruvate Carboxykinase, domain 2"/>
    <property type="match status" value="1"/>
</dbReference>
<comment type="pathway">
    <text evidence="1 10">Carbohydrate biosynthesis; gluconeogenesis.</text>
</comment>
<dbReference type="InterPro" id="IPR001272">
    <property type="entry name" value="PEP_carboxykinase_ATP"/>
</dbReference>
<dbReference type="NCBIfam" id="TIGR00224">
    <property type="entry name" value="pckA"/>
    <property type="match status" value="1"/>
</dbReference>
<dbReference type="SUPFAM" id="SSF68923">
    <property type="entry name" value="PEP carboxykinase N-terminal domain"/>
    <property type="match status" value="1"/>
</dbReference>
<feature type="binding site" evidence="10">
    <location>
        <position position="284"/>
    </location>
    <ligand>
        <name>ATP</name>
        <dbReference type="ChEBI" id="CHEBI:30616"/>
    </ligand>
</feature>
<feature type="binding site" evidence="10">
    <location>
        <position position="200"/>
    </location>
    <ligand>
        <name>ATP</name>
        <dbReference type="ChEBI" id="CHEBI:30616"/>
    </ligand>
</feature>
<dbReference type="InterPro" id="IPR008210">
    <property type="entry name" value="PEP_carboxykinase_N"/>
</dbReference>
<evidence type="ECO:0000256" key="8">
    <source>
        <dbReference type="ARBA" id="ARBA00023239"/>
    </source>
</evidence>
<evidence type="ECO:0000313" key="12">
    <source>
        <dbReference type="Proteomes" id="UP000199611"/>
    </source>
</evidence>
<comment type="cofactor">
    <cofactor evidence="10">
        <name>Mn(2+)</name>
        <dbReference type="ChEBI" id="CHEBI:29035"/>
    </cofactor>
    <text evidence="10">Binds 1 Mn(2+) ion per subunit.</text>
</comment>
<feature type="binding site" evidence="10">
    <location>
        <position position="200"/>
    </location>
    <ligand>
        <name>substrate</name>
    </ligand>
</feature>
<evidence type="ECO:0000256" key="3">
    <source>
        <dbReference type="ARBA" id="ARBA00012363"/>
    </source>
</evidence>
<dbReference type="SUPFAM" id="SSF53795">
    <property type="entry name" value="PEP carboxykinase-like"/>
    <property type="match status" value="1"/>
</dbReference>
<reference evidence="11 12" key="1">
    <citation type="submission" date="2016-10" db="EMBL/GenBank/DDBJ databases">
        <authorList>
            <person name="de Groot N.N."/>
        </authorList>
    </citation>
    <scope>NUCLEOTIDE SEQUENCE [LARGE SCALE GENOMIC DNA]</scope>
    <source>
        <strain evidence="11 12">DSM 9990</strain>
    </source>
</reference>
<dbReference type="Proteomes" id="UP000199611">
    <property type="component" value="Unassembled WGS sequence"/>
</dbReference>
<evidence type="ECO:0000256" key="6">
    <source>
        <dbReference type="ARBA" id="ARBA00022793"/>
    </source>
</evidence>
<dbReference type="Pfam" id="PF01293">
    <property type="entry name" value="PEPCK_ATP"/>
    <property type="match status" value="1"/>
</dbReference>
<dbReference type="NCBIfam" id="NF006820">
    <property type="entry name" value="PRK09344.1-2"/>
    <property type="match status" value="1"/>
</dbReference>
<feature type="binding site" evidence="10">
    <location>
        <position position="219"/>
    </location>
    <ligand>
        <name>ATP</name>
        <dbReference type="ChEBI" id="CHEBI:30616"/>
    </ligand>
</feature>
<evidence type="ECO:0000256" key="1">
    <source>
        <dbReference type="ARBA" id="ARBA00004742"/>
    </source>
</evidence>
<dbReference type="GO" id="GO:0005829">
    <property type="term" value="C:cytosol"/>
    <property type="evidence" value="ECO:0007669"/>
    <property type="project" value="TreeGrafter"/>
</dbReference>
<evidence type="ECO:0000256" key="7">
    <source>
        <dbReference type="ARBA" id="ARBA00022840"/>
    </source>
</evidence>
<dbReference type="EMBL" id="FOUU01000002">
    <property type="protein sequence ID" value="SFM59669.1"/>
    <property type="molecule type" value="Genomic_DNA"/>
</dbReference>
<protein>
    <recommendedName>
        <fullName evidence="3 10">Phosphoenolpyruvate carboxykinase (ATP)</fullName>
        <shortName evidence="10">PCK</shortName>
        <shortName evidence="10">PEP carboxykinase</shortName>
        <shortName evidence="10">PEPCK</shortName>
        <ecNumber evidence="3 10">4.1.1.49</ecNumber>
    </recommendedName>
</protein>
<dbReference type="PANTHER" id="PTHR30031:SF0">
    <property type="entry name" value="PHOSPHOENOLPYRUVATE CARBOXYKINASE (ATP)"/>
    <property type="match status" value="1"/>
</dbReference>
<dbReference type="RefSeq" id="WP_093393620.1">
    <property type="nucleotide sequence ID" value="NZ_FOUU01000002.1"/>
</dbReference>
<feature type="binding site" evidence="10">
    <location>
        <position position="322"/>
    </location>
    <ligand>
        <name>substrate</name>
    </ligand>
</feature>
<feature type="binding site" evidence="10">
    <location>
        <begin position="441"/>
        <end position="442"/>
    </location>
    <ligand>
        <name>ATP</name>
        <dbReference type="ChEBI" id="CHEBI:30616"/>
    </ligand>
</feature>
<accession>A0A1I4S5E7</accession>
<keyword evidence="11" id="KW-0670">Pyruvate</keyword>
<evidence type="ECO:0000256" key="2">
    <source>
        <dbReference type="ARBA" id="ARBA00006052"/>
    </source>
</evidence>
<comment type="caution">
    <text evidence="10">Lacks conserved residue(s) required for the propagation of feature annotation.</text>
</comment>
<evidence type="ECO:0000256" key="5">
    <source>
        <dbReference type="ARBA" id="ARBA00022741"/>
    </source>
</evidence>
<comment type="subcellular location">
    <subcellularLocation>
        <location evidence="10">Cytoplasm</location>
    </subcellularLocation>
</comment>
<feature type="binding site" evidence="10">
    <location>
        <position position="447"/>
    </location>
    <ligand>
        <name>ATP</name>
        <dbReference type="ChEBI" id="CHEBI:30616"/>
    </ligand>
</feature>
<dbReference type="GO" id="GO:0006094">
    <property type="term" value="P:gluconeogenesis"/>
    <property type="evidence" value="ECO:0007669"/>
    <property type="project" value="UniProtKB-UniRule"/>
</dbReference>
<feature type="binding site" evidence="10">
    <location>
        <position position="322"/>
    </location>
    <ligand>
        <name>ATP</name>
        <dbReference type="ChEBI" id="CHEBI:30616"/>
    </ligand>
</feature>
<keyword evidence="11" id="KW-0418">Kinase</keyword>
<feature type="binding site" evidence="10">
    <location>
        <position position="256"/>
    </location>
    <ligand>
        <name>Mn(2+)</name>
        <dbReference type="ChEBI" id="CHEBI:29035"/>
    </ligand>
</feature>
<dbReference type="PIRSF" id="PIRSF006294">
    <property type="entry name" value="PEP_crbxkin"/>
    <property type="match status" value="1"/>
</dbReference>
<dbReference type="OrthoDB" id="9806325at2"/>
<keyword evidence="8 10" id="KW-0456">Lyase</keyword>
<keyword evidence="10" id="KW-0464">Manganese</keyword>
<keyword evidence="12" id="KW-1185">Reference proteome</keyword>
<gene>
    <name evidence="10" type="primary">pckA</name>
    <name evidence="11" type="ORF">SAMN05660836_00767</name>
</gene>
<keyword evidence="11" id="KW-0808">Transferase</keyword>
<evidence type="ECO:0000256" key="10">
    <source>
        <dbReference type="HAMAP-Rule" id="MF_00453"/>
    </source>
</evidence>
<feature type="binding site" evidence="10">
    <location>
        <position position="200"/>
    </location>
    <ligand>
        <name>Mn(2+)</name>
        <dbReference type="ChEBI" id="CHEBI:29035"/>
    </ligand>
</feature>
<name>A0A1I4S5E7_9BACT</name>
<evidence type="ECO:0000313" key="11">
    <source>
        <dbReference type="EMBL" id="SFM59669.1"/>
    </source>
</evidence>
<dbReference type="PANTHER" id="PTHR30031">
    <property type="entry name" value="PHOSPHOENOLPYRUVATE CARBOXYKINASE ATP"/>
    <property type="match status" value="1"/>
</dbReference>
<dbReference type="Gene3D" id="3.40.449.10">
    <property type="entry name" value="Phosphoenolpyruvate Carboxykinase, domain 1"/>
    <property type="match status" value="1"/>
</dbReference>
<keyword evidence="6 10" id="KW-0210">Decarboxylase</keyword>
<evidence type="ECO:0000256" key="4">
    <source>
        <dbReference type="ARBA" id="ARBA00022432"/>
    </source>
</evidence>
<dbReference type="Gene3D" id="3.90.228.20">
    <property type="match status" value="1"/>
</dbReference>
<feature type="binding site" evidence="10">
    <location>
        <position position="194"/>
    </location>
    <ligand>
        <name>substrate</name>
    </ligand>
</feature>
<sequence>MDLDKDREILACHGFRNLKSVHRNLCPPKLYEHAIRRSEGVIAHMGPLVVRTGKYTGRTPRDRFIVQEPSSEGQIWWGEINKPFDPEKFEHLLHRLLAYFERRSVFVQDCYVGAEEKYRVPLRVITEHAWQSLFAYNMFLRIPGNSDLDTFKPEFVVIAAPNFEADPAIDGTASEAFILIHLARRIVIIGGTGYGGEIKKSIFTIMNYLMPQQGVFPMHCSANVGRNGRSAVFFGLSGTGKTSLSADPNRALVGDDEHGWTEKGVFNFEGGCYAKVIRLSPEAEPQIYKCTRMFGTILENVIYDEETRMLDLDDASITENTRAAFPIHYIDNALQDGRADHPTDVVMLTCDAFGVLPPIAKLTVEQAVYHFLSGYTAKVAGTEAGIVEPVATFSTCFGAPFMILSPLRYAELLREKIELYKPNCWLINTGWIRGPYGVGERIPIRYTRSMVTAALDGMLENVPFEKEPYFGLYIPRACPEVPDELLRPYATWENLKRYEEQVTKLKGLFRDNFRQFAPHVEPSVRDVM</sequence>
<evidence type="ECO:0000256" key="9">
    <source>
        <dbReference type="ARBA" id="ARBA00047371"/>
    </source>
</evidence>
<keyword evidence="10" id="KW-0479">Metal-binding</keyword>
<comment type="similarity">
    <text evidence="2 10">Belongs to the phosphoenolpyruvate carboxykinase (ATP) family.</text>
</comment>
<dbReference type="EC" id="4.1.1.49" evidence="3 10"/>
<feature type="binding site" evidence="10">
    <location>
        <position position="219"/>
    </location>
    <ligand>
        <name>Mn(2+)</name>
        <dbReference type="ChEBI" id="CHEBI:29035"/>
    </ligand>
</feature>
<dbReference type="HAMAP" id="MF_00453">
    <property type="entry name" value="PEPCK_ATP"/>
    <property type="match status" value="1"/>
</dbReference>
<keyword evidence="7 10" id="KW-0067">ATP-binding</keyword>
<keyword evidence="4 10" id="KW-0312">Gluconeogenesis</keyword>
<dbReference type="NCBIfam" id="NF006821">
    <property type="entry name" value="PRK09344.1-3"/>
    <property type="match status" value="1"/>
</dbReference>
<dbReference type="GO" id="GO:0005524">
    <property type="term" value="F:ATP binding"/>
    <property type="evidence" value="ECO:0007669"/>
    <property type="project" value="UniProtKB-UniRule"/>
</dbReference>
<feature type="binding site" evidence="10">
    <location>
        <position position="58"/>
    </location>
    <ligand>
        <name>substrate</name>
    </ligand>
</feature>